<sequence length="488" mass="54868">MANYSQSRPSILLELDLPDHLSKAYLIDPFVSLTRGYPPGFCFSVTRPPTEPYIVSKPSIPRVRPSRDSPHAGAPSTMASKKHCKPYARQSEPSEAFPVIGFVGKARRQAATTIQQPEMVHHATVEPEISAAVDAIRMRWIETASSRDHSEWWADGQGRVASATMECAQLRFVEKDDQPLHSSSPRWAEITRSPSSHPVPKTHTYINKSSSSVLSVSLPDDYQLYLPPKSGFSLALLEDFHRLVPKLNHVDGWDAVVIDPPWENKSASRSSKYKSVELYDLFKLRLPQLLGENGGKSALVAIWVTNRPKVWFRRFLMTKFMPDSQIVGAYAEWYWVKLTGSPVRNGETILSEGGKPIFDLSSDSPRRCYEEAFHQAGVILGWYTPKTMASATPTYSLPPKRMFMSTPMDHSRKPNLAELLQPYLPKNPNFLELFARTTSCLIPIDKTDQGNYHSDSRQGFWHSVGDESPKFNGSPWVDKILTTSCTDS</sequence>
<dbReference type="EMBL" id="GL883117">
    <property type="protein sequence ID" value="EGG04589.1"/>
    <property type="molecule type" value="Genomic_DNA"/>
</dbReference>
<dbReference type="KEGG" id="mlr:MELLADRAFT_88635"/>
<reference evidence="4" key="1">
    <citation type="journal article" date="2011" name="Proc. Natl. Acad. Sci. U.S.A.">
        <title>Obligate biotrophy features unraveled by the genomic analysis of rust fungi.</title>
        <authorList>
            <person name="Duplessis S."/>
            <person name="Cuomo C.A."/>
            <person name="Lin Y.-C."/>
            <person name="Aerts A."/>
            <person name="Tisserant E."/>
            <person name="Veneault-Fourrey C."/>
            <person name="Joly D.L."/>
            <person name="Hacquard S."/>
            <person name="Amselem J."/>
            <person name="Cantarel B.L."/>
            <person name="Chiu R."/>
            <person name="Coutinho P.M."/>
            <person name="Feau N."/>
            <person name="Field M."/>
            <person name="Frey P."/>
            <person name="Gelhaye E."/>
            <person name="Goldberg J."/>
            <person name="Grabherr M.G."/>
            <person name="Kodira C.D."/>
            <person name="Kohler A."/>
            <person name="Kuees U."/>
            <person name="Lindquist E.A."/>
            <person name="Lucas S.M."/>
            <person name="Mago R."/>
            <person name="Mauceli E."/>
            <person name="Morin E."/>
            <person name="Murat C."/>
            <person name="Pangilinan J.L."/>
            <person name="Park R."/>
            <person name="Pearson M."/>
            <person name="Quesneville H."/>
            <person name="Rouhier N."/>
            <person name="Sakthikumar S."/>
            <person name="Salamov A.A."/>
            <person name="Schmutz J."/>
            <person name="Selles B."/>
            <person name="Shapiro H."/>
            <person name="Tanguay P."/>
            <person name="Tuskan G.A."/>
            <person name="Henrissat B."/>
            <person name="Van de Peer Y."/>
            <person name="Rouze P."/>
            <person name="Ellis J.G."/>
            <person name="Dodds P.N."/>
            <person name="Schein J.E."/>
            <person name="Zhong S."/>
            <person name="Hamelin R.C."/>
            <person name="Grigoriev I.V."/>
            <person name="Szabo L.J."/>
            <person name="Martin F."/>
        </authorList>
    </citation>
    <scope>NUCLEOTIDE SEQUENCE [LARGE SCALE GENOMIC DNA]</scope>
    <source>
        <strain evidence="4">98AG31 / pathotype 3-4-7</strain>
    </source>
</reference>
<proteinExistence type="inferred from homology"/>
<dbReference type="InParanoid" id="F4RSF4"/>
<evidence type="ECO:0000256" key="2">
    <source>
        <dbReference type="SAM" id="MobiDB-lite"/>
    </source>
</evidence>
<dbReference type="GeneID" id="18934939"/>
<feature type="region of interest" description="Disordered" evidence="2">
    <location>
        <begin position="58"/>
        <end position="83"/>
    </location>
</feature>
<dbReference type="PANTHER" id="PTHR12829:SF4">
    <property type="entry name" value="N(6)-ADENINE-SPECIFIC METHYLTRANSFERASE METTL4"/>
    <property type="match status" value="1"/>
</dbReference>
<dbReference type="VEuPathDB" id="FungiDB:MELLADRAFT_88635"/>
<name>F4RSF4_MELLP</name>
<dbReference type="PANTHER" id="PTHR12829">
    <property type="entry name" value="N6-ADENOSINE-METHYLTRANSFERASE"/>
    <property type="match status" value="1"/>
</dbReference>
<dbReference type="STRING" id="747676.F4RSF4"/>
<accession>F4RSF4</accession>
<comment type="similarity">
    <text evidence="1">Belongs to the MT-A70-like family.</text>
</comment>
<evidence type="ECO:0008006" key="5">
    <source>
        <dbReference type="Google" id="ProtNLM"/>
    </source>
</evidence>
<dbReference type="OrthoDB" id="61116at2759"/>
<dbReference type="AlphaFoldDB" id="F4RSF4"/>
<protein>
    <recommendedName>
        <fullName evidence="5">MT-A70-domain-containing protein</fullName>
    </recommendedName>
</protein>
<dbReference type="GO" id="GO:0005634">
    <property type="term" value="C:nucleus"/>
    <property type="evidence" value="ECO:0007669"/>
    <property type="project" value="TreeGrafter"/>
</dbReference>
<keyword evidence="4" id="KW-1185">Reference proteome</keyword>
<dbReference type="HOGENOM" id="CLU_029144_0_0_1"/>
<gene>
    <name evidence="3" type="ORF">MELLADRAFT_88635</name>
</gene>
<feature type="region of interest" description="Disordered" evidence="2">
    <location>
        <begin position="178"/>
        <end position="201"/>
    </location>
</feature>
<evidence type="ECO:0000256" key="1">
    <source>
        <dbReference type="PROSITE-ProRule" id="PRU00489"/>
    </source>
</evidence>
<dbReference type="InterPro" id="IPR007757">
    <property type="entry name" value="MT-A70-like"/>
</dbReference>
<evidence type="ECO:0000313" key="4">
    <source>
        <dbReference type="Proteomes" id="UP000001072"/>
    </source>
</evidence>
<evidence type="ECO:0000313" key="3">
    <source>
        <dbReference type="EMBL" id="EGG04589.1"/>
    </source>
</evidence>
<dbReference type="PROSITE" id="PS51143">
    <property type="entry name" value="MT_A70"/>
    <property type="match status" value="1"/>
</dbReference>
<dbReference type="RefSeq" id="XP_007412028.1">
    <property type="nucleotide sequence ID" value="XM_007411966.1"/>
</dbReference>
<dbReference type="GO" id="GO:0008168">
    <property type="term" value="F:methyltransferase activity"/>
    <property type="evidence" value="ECO:0007669"/>
    <property type="project" value="TreeGrafter"/>
</dbReference>
<dbReference type="Pfam" id="PF05063">
    <property type="entry name" value="MT-A70"/>
    <property type="match status" value="1"/>
</dbReference>
<dbReference type="Proteomes" id="UP000001072">
    <property type="component" value="Unassembled WGS sequence"/>
</dbReference>
<dbReference type="eggNOG" id="KOG2356">
    <property type="taxonomic scope" value="Eukaryota"/>
</dbReference>
<organism evidence="4">
    <name type="scientific">Melampsora larici-populina (strain 98AG31 / pathotype 3-4-7)</name>
    <name type="common">Poplar leaf rust fungus</name>
    <dbReference type="NCBI Taxonomy" id="747676"/>
    <lineage>
        <taxon>Eukaryota</taxon>
        <taxon>Fungi</taxon>
        <taxon>Dikarya</taxon>
        <taxon>Basidiomycota</taxon>
        <taxon>Pucciniomycotina</taxon>
        <taxon>Pucciniomycetes</taxon>
        <taxon>Pucciniales</taxon>
        <taxon>Melampsoraceae</taxon>
        <taxon>Melampsora</taxon>
    </lineage>
</organism>